<dbReference type="Pfam" id="PF02540">
    <property type="entry name" value="NAD_synthase"/>
    <property type="match status" value="1"/>
</dbReference>
<dbReference type="InterPro" id="IPR025777">
    <property type="entry name" value="GMPS_ATP_PPase_dom"/>
</dbReference>
<dbReference type="NCBIfam" id="TIGR00888">
    <property type="entry name" value="guaA_Nterm"/>
    <property type="match status" value="1"/>
</dbReference>
<dbReference type="AlphaFoldDB" id="A0A1G2KP56"/>
<dbReference type="SUPFAM" id="SSF52317">
    <property type="entry name" value="Class I glutamine amidotransferase-like"/>
    <property type="match status" value="1"/>
</dbReference>
<feature type="active site" evidence="9">
    <location>
        <position position="171"/>
    </location>
</feature>
<dbReference type="Proteomes" id="UP000177811">
    <property type="component" value="Unassembled WGS sequence"/>
</dbReference>
<dbReference type="Pfam" id="PF00958">
    <property type="entry name" value="GMP_synt_C"/>
    <property type="match status" value="1"/>
</dbReference>
<dbReference type="InterPro" id="IPR029062">
    <property type="entry name" value="Class_I_gatase-like"/>
</dbReference>
<evidence type="ECO:0000256" key="6">
    <source>
        <dbReference type="ARBA" id="ARBA00022755"/>
    </source>
</evidence>
<dbReference type="Gene3D" id="3.40.50.620">
    <property type="entry name" value="HUPs"/>
    <property type="match status" value="1"/>
</dbReference>
<evidence type="ECO:0000256" key="7">
    <source>
        <dbReference type="ARBA" id="ARBA00022840"/>
    </source>
</evidence>
<dbReference type="FunFam" id="3.30.300.10:FF:000002">
    <property type="entry name" value="GMP synthase [glutamine-hydrolyzing]"/>
    <property type="match status" value="1"/>
</dbReference>
<dbReference type="PROSITE" id="PS51553">
    <property type="entry name" value="GMPS_ATP_PPASE"/>
    <property type="match status" value="1"/>
</dbReference>
<feature type="active site" evidence="9">
    <location>
        <position position="173"/>
    </location>
</feature>
<dbReference type="InterPro" id="IPR017926">
    <property type="entry name" value="GATASE"/>
</dbReference>
<reference evidence="12 13" key="1">
    <citation type="journal article" date="2016" name="Nat. Commun.">
        <title>Thousands of microbial genomes shed light on interconnected biogeochemical processes in an aquifer system.</title>
        <authorList>
            <person name="Anantharaman K."/>
            <person name="Brown C.T."/>
            <person name="Hug L.A."/>
            <person name="Sharon I."/>
            <person name="Castelle C.J."/>
            <person name="Probst A.J."/>
            <person name="Thomas B.C."/>
            <person name="Singh A."/>
            <person name="Wilkins M.J."/>
            <person name="Karaoz U."/>
            <person name="Brodie E.L."/>
            <person name="Williams K.H."/>
            <person name="Hubbard S.S."/>
            <person name="Banfield J.F."/>
        </authorList>
    </citation>
    <scope>NUCLEOTIDE SEQUENCE [LARGE SCALE GENOMIC DNA]</scope>
</reference>
<dbReference type="SUPFAM" id="SSF54810">
    <property type="entry name" value="GMP synthetase C-terminal dimerisation domain"/>
    <property type="match status" value="1"/>
</dbReference>
<keyword evidence="6 9" id="KW-0658">Purine biosynthesis</keyword>
<name>A0A1G2KP56_9BACT</name>
<organism evidence="12 13">
    <name type="scientific">Candidatus Sungbacteria bacterium RIFCSPHIGHO2_02_FULL_51_29</name>
    <dbReference type="NCBI Taxonomy" id="1802273"/>
    <lineage>
        <taxon>Bacteria</taxon>
        <taxon>Candidatus Sungiibacteriota</taxon>
    </lineage>
</organism>
<dbReference type="InterPro" id="IPR004739">
    <property type="entry name" value="GMP_synth_GATase"/>
</dbReference>
<dbReference type="HAMAP" id="MF_00344">
    <property type="entry name" value="GMP_synthase"/>
    <property type="match status" value="1"/>
</dbReference>
<keyword evidence="5 9" id="KW-0332">GMP biosynthesis</keyword>
<dbReference type="Gene3D" id="3.30.300.10">
    <property type="match status" value="1"/>
</dbReference>
<evidence type="ECO:0000256" key="9">
    <source>
        <dbReference type="HAMAP-Rule" id="MF_00344"/>
    </source>
</evidence>
<evidence type="ECO:0000256" key="2">
    <source>
        <dbReference type="ARBA" id="ARBA00005153"/>
    </source>
</evidence>
<accession>A0A1G2KP56</accession>
<dbReference type="GO" id="GO:0003921">
    <property type="term" value="F:GMP synthase activity"/>
    <property type="evidence" value="ECO:0007669"/>
    <property type="project" value="InterPro"/>
</dbReference>
<comment type="caution">
    <text evidence="12">The sequence shown here is derived from an EMBL/GenBank/DDBJ whole genome shotgun (WGS) entry which is preliminary data.</text>
</comment>
<dbReference type="FunFam" id="3.40.50.880:FF:000047">
    <property type="entry name" value="GMP synthase [glutamine-hydrolyzing] subunit A"/>
    <property type="match status" value="1"/>
</dbReference>
<dbReference type="CDD" id="cd01997">
    <property type="entry name" value="GMP_synthase_C"/>
    <property type="match status" value="1"/>
</dbReference>
<dbReference type="Gene3D" id="3.40.50.880">
    <property type="match status" value="1"/>
</dbReference>
<dbReference type="InterPro" id="IPR022310">
    <property type="entry name" value="NAD/GMP_synthase"/>
</dbReference>
<comment type="function">
    <text evidence="1 9">Catalyzes the synthesis of GMP from XMP.</text>
</comment>
<dbReference type="InterPro" id="IPR014729">
    <property type="entry name" value="Rossmann-like_a/b/a_fold"/>
</dbReference>
<dbReference type="NCBIfam" id="TIGR00884">
    <property type="entry name" value="guaA_Cterm"/>
    <property type="match status" value="1"/>
</dbReference>
<dbReference type="SUPFAM" id="SSF52402">
    <property type="entry name" value="Adenine nucleotide alpha hydrolases-like"/>
    <property type="match status" value="1"/>
</dbReference>
<keyword evidence="8 9" id="KW-0315">Glutamine amidotransferase</keyword>
<feature type="domain" description="GMPS ATP-PPase" evidence="11">
    <location>
        <begin position="196"/>
        <end position="384"/>
    </location>
</feature>
<comment type="pathway">
    <text evidence="2 9">Purine metabolism; GMP biosynthesis; GMP from XMP (L-Gln route): step 1/1.</text>
</comment>
<dbReference type="InterPro" id="IPR001674">
    <property type="entry name" value="GMP_synth_C"/>
</dbReference>
<evidence type="ECO:0000313" key="13">
    <source>
        <dbReference type="Proteomes" id="UP000177811"/>
    </source>
</evidence>
<keyword evidence="7 9" id="KW-0067">ATP-binding</keyword>
<dbReference type="PRINTS" id="PR00097">
    <property type="entry name" value="ANTSNTHASEII"/>
</dbReference>
<protein>
    <recommendedName>
        <fullName evidence="9">GMP synthase [glutamine-hydrolyzing]</fullName>
        <ecNumber evidence="9">6.3.5.2</ecNumber>
    </recommendedName>
    <alternativeName>
        <fullName evidence="9">GMP synthetase</fullName>
    </alternativeName>
    <alternativeName>
        <fullName evidence="9">Glutamine amidotransferase</fullName>
    </alternativeName>
</protein>
<dbReference type="GO" id="GO:0005829">
    <property type="term" value="C:cytosol"/>
    <property type="evidence" value="ECO:0007669"/>
    <property type="project" value="TreeGrafter"/>
</dbReference>
<feature type="binding site" evidence="10">
    <location>
        <begin position="223"/>
        <end position="229"/>
    </location>
    <ligand>
        <name>ATP</name>
        <dbReference type="ChEBI" id="CHEBI:30616"/>
    </ligand>
</feature>
<gene>
    <name evidence="9" type="primary">guaA</name>
    <name evidence="12" type="ORF">A3C16_04640</name>
</gene>
<dbReference type="PANTHER" id="PTHR11922">
    <property type="entry name" value="GMP SYNTHASE-RELATED"/>
    <property type="match status" value="1"/>
</dbReference>
<dbReference type="NCBIfam" id="NF000848">
    <property type="entry name" value="PRK00074.1"/>
    <property type="match status" value="1"/>
</dbReference>
<dbReference type="EC" id="6.3.5.2" evidence="9"/>
<keyword evidence="3 9" id="KW-0436">Ligase</keyword>
<dbReference type="EMBL" id="MHQL01000069">
    <property type="protein sequence ID" value="OHA01176.1"/>
    <property type="molecule type" value="Genomic_DNA"/>
</dbReference>
<evidence type="ECO:0000256" key="1">
    <source>
        <dbReference type="ARBA" id="ARBA00002332"/>
    </source>
</evidence>
<dbReference type="InterPro" id="IPR022955">
    <property type="entry name" value="GMP_synthase"/>
</dbReference>
<sequence>MDTHTKVLIYDFGGQYAHLISRRVRELGYEPKIVGTSFTAEDMAREGGVAGIVLSGGARSVYERTAPRVDPGIFDANIPILGVCYGHQLIAHMLGGNVSQGAKGEYGPAMLTVGKVLLQFSGITKKSLVWMNHRDTVTVVPKGFSITAATPLTPVAAFAHAARRIWGVQFHPEVTHTEYGTRLLKNFLRAVGGATHQKRDIVGECIDEARRTIGGRRTIVGLSGGVDSSVAAILVARAIGRNLLAVFVDTGLMRIGEAREIRKTFSAFPLRLRIIHAGSRYFKALKGVTDPEKKRKVIGKIFIDIFNEEAKKFRADVLVQGTIYSDRIESGLTEHSSRIKSHHNVGGLPKNMKLEVYEPLRNMYKDEVRALGRMLGLPDAITARQVFPGPGFGVRILGEVTAEKASIVQRADGIIQEELQKAGLLRRIWMAFPVLLPIRSVGVQGDERTYKYPLVLRVVESRDAMTANFFRVPYPVMEKISTRITNEVREVNRVVYDVSNKPPATMEWE</sequence>
<dbReference type="PANTHER" id="PTHR11922:SF2">
    <property type="entry name" value="GMP SYNTHASE [GLUTAMINE-HYDROLYZING]"/>
    <property type="match status" value="1"/>
</dbReference>
<comment type="subunit">
    <text evidence="9">Homodimer.</text>
</comment>
<proteinExistence type="inferred from homology"/>
<evidence type="ECO:0000256" key="4">
    <source>
        <dbReference type="ARBA" id="ARBA00022741"/>
    </source>
</evidence>
<dbReference type="PRINTS" id="PR00096">
    <property type="entry name" value="GATASE"/>
</dbReference>
<keyword evidence="4 9" id="KW-0547">Nucleotide-binding</keyword>
<dbReference type="PROSITE" id="PS51273">
    <property type="entry name" value="GATASE_TYPE_1"/>
    <property type="match status" value="1"/>
</dbReference>
<evidence type="ECO:0000256" key="10">
    <source>
        <dbReference type="PROSITE-ProRule" id="PRU00886"/>
    </source>
</evidence>
<feature type="active site" description="Nucleophile" evidence="9">
    <location>
        <position position="84"/>
    </location>
</feature>
<dbReference type="Pfam" id="PF00117">
    <property type="entry name" value="GATase"/>
    <property type="match status" value="1"/>
</dbReference>
<dbReference type="GO" id="GO:0005524">
    <property type="term" value="F:ATP binding"/>
    <property type="evidence" value="ECO:0007669"/>
    <property type="project" value="UniProtKB-UniRule"/>
</dbReference>
<evidence type="ECO:0000313" key="12">
    <source>
        <dbReference type="EMBL" id="OHA01176.1"/>
    </source>
</evidence>
<evidence type="ECO:0000259" key="11">
    <source>
        <dbReference type="PROSITE" id="PS51553"/>
    </source>
</evidence>
<dbReference type="UniPathway" id="UPA00189">
    <property type="reaction ID" value="UER00296"/>
</dbReference>
<comment type="catalytic activity">
    <reaction evidence="9">
        <text>XMP + L-glutamine + ATP + H2O = GMP + L-glutamate + AMP + diphosphate + 2 H(+)</text>
        <dbReference type="Rhea" id="RHEA:11680"/>
        <dbReference type="ChEBI" id="CHEBI:15377"/>
        <dbReference type="ChEBI" id="CHEBI:15378"/>
        <dbReference type="ChEBI" id="CHEBI:29985"/>
        <dbReference type="ChEBI" id="CHEBI:30616"/>
        <dbReference type="ChEBI" id="CHEBI:33019"/>
        <dbReference type="ChEBI" id="CHEBI:57464"/>
        <dbReference type="ChEBI" id="CHEBI:58115"/>
        <dbReference type="ChEBI" id="CHEBI:58359"/>
        <dbReference type="ChEBI" id="CHEBI:456215"/>
        <dbReference type="EC" id="6.3.5.2"/>
    </reaction>
</comment>
<dbReference type="CDD" id="cd01742">
    <property type="entry name" value="GATase1_GMP_Synthase"/>
    <property type="match status" value="1"/>
</dbReference>
<evidence type="ECO:0000256" key="3">
    <source>
        <dbReference type="ARBA" id="ARBA00022598"/>
    </source>
</evidence>
<evidence type="ECO:0000256" key="8">
    <source>
        <dbReference type="ARBA" id="ARBA00022962"/>
    </source>
</evidence>
<evidence type="ECO:0000256" key="5">
    <source>
        <dbReference type="ARBA" id="ARBA00022749"/>
    </source>
</evidence>